<dbReference type="OrthoDB" id="13103at2"/>
<dbReference type="InterPro" id="IPR050707">
    <property type="entry name" value="HTH_MetabolicPath_Reg"/>
</dbReference>
<dbReference type="InterPro" id="IPR036390">
    <property type="entry name" value="WH_DNA-bd_sf"/>
</dbReference>
<dbReference type="InterPro" id="IPR011991">
    <property type="entry name" value="ArsR-like_HTH"/>
</dbReference>
<dbReference type="InterPro" id="IPR014757">
    <property type="entry name" value="Tscrpt_reg_IclR_C"/>
</dbReference>
<dbReference type="Pfam" id="PF01614">
    <property type="entry name" value="IclR_C"/>
    <property type="match status" value="1"/>
</dbReference>
<dbReference type="GeneID" id="56591000"/>
<dbReference type="STRING" id="123899.SAMEA3906487_01716"/>
<dbReference type="CDD" id="cd00090">
    <property type="entry name" value="HTH_ARSR"/>
    <property type="match status" value="1"/>
</dbReference>
<dbReference type="PANTHER" id="PTHR30136:SF24">
    <property type="entry name" value="HTH-TYPE TRANSCRIPTIONAL REPRESSOR ALLR"/>
    <property type="match status" value="1"/>
</dbReference>
<evidence type="ECO:0000313" key="7">
    <source>
        <dbReference type="Proteomes" id="UP000076825"/>
    </source>
</evidence>
<dbReference type="Pfam" id="PF09339">
    <property type="entry name" value="HTH_IclR"/>
    <property type="match status" value="1"/>
</dbReference>
<organism evidence="6 7">
    <name type="scientific">Bordetella trematum</name>
    <dbReference type="NCBI Taxonomy" id="123899"/>
    <lineage>
        <taxon>Bacteria</taxon>
        <taxon>Pseudomonadati</taxon>
        <taxon>Pseudomonadota</taxon>
        <taxon>Betaproteobacteria</taxon>
        <taxon>Burkholderiales</taxon>
        <taxon>Alcaligenaceae</taxon>
        <taxon>Bordetella</taxon>
    </lineage>
</organism>
<dbReference type="PROSITE" id="PS51078">
    <property type="entry name" value="ICLR_ED"/>
    <property type="match status" value="1"/>
</dbReference>
<evidence type="ECO:0000259" key="5">
    <source>
        <dbReference type="PROSITE" id="PS51078"/>
    </source>
</evidence>
<dbReference type="SUPFAM" id="SSF55781">
    <property type="entry name" value="GAF domain-like"/>
    <property type="match status" value="1"/>
</dbReference>
<dbReference type="eggNOG" id="COG1414">
    <property type="taxonomic scope" value="Bacteria"/>
</dbReference>
<dbReference type="SUPFAM" id="SSF46785">
    <property type="entry name" value="Winged helix' DNA-binding domain"/>
    <property type="match status" value="1"/>
</dbReference>
<keyword evidence="7" id="KW-1185">Reference proteome</keyword>
<dbReference type="Proteomes" id="UP000076825">
    <property type="component" value="Chromosome 1"/>
</dbReference>
<dbReference type="EMBL" id="LT546645">
    <property type="protein sequence ID" value="SAI69264.1"/>
    <property type="molecule type" value="Genomic_DNA"/>
</dbReference>
<name>A0A157QJZ0_9BORD</name>
<dbReference type="PROSITE" id="PS51077">
    <property type="entry name" value="HTH_ICLR"/>
    <property type="match status" value="1"/>
</dbReference>
<keyword evidence="3" id="KW-0804">Transcription</keyword>
<dbReference type="InterPro" id="IPR029016">
    <property type="entry name" value="GAF-like_dom_sf"/>
</dbReference>
<proteinExistence type="predicted"/>
<dbReference type="Gene3D" id="3.30.450.40">
    <property type="match status" value="1"/>
</dbReference>
<protein>
    <submittedName>
        <fullName evidence="6">Transcriptional regulator</fullName>
    </submittedName>
</protein>
<dbReference type="InterPro" id="IPR036388">
    <property type="entry name" value="WH-like_DNA-bd_sf"/>
</dbReference>
<feature type="domain" description="HTH iclR-type" evidence="4">
    <location>
        <begin position="11"/>
        <end position="73"/>
    </location>
</feature>
<keyword evidence="1" id="KW-0805">Transcription regulation</keyword>
<evidence type="ECO:0000256" key="2">
    <source>
        <dbReference type="ARBA" id="ARBA00023125"/>
    </source>
</evidence>
<dbReference type="SMART" id="SM00346">
    <property type="entry name" value="HTH_ICLR"/>
    <property type="match status" value="1"/>
</dbReference>
<dbReference type="PATRIC" id="fig|123899.6.peg.1702"/>
<reference evidence="6 7" key="1">
    <citation type="submission" date="2016-04" db="EMBL/GenBank/DDBJ databases">
        <authorList>
            <consortium name="Pathogen Informatics"/>
        </authorList>
    </citation>
    <scope>NUCLEOTIDE SEQUENCE [LARGE SCALE GENOMIC DNA]</scope>
    <source>
        <strain evidence="6 7">H044680328</strain>
    </source>
</reference>
<dbReference type="GO" id="GO:0003700">
    <property type="term" value="F:DNA-binding transcription factor activity"/>
    <property type="evidence" value="ECO:0007669"/>
    <property type="project" value="TreeGrafter"/>
</dbReference>
<dbReference type="AlphaFoldDB" id="A0A157QJZ0"/>
<evidence type="ECO:0000259" key="4">
    <source>
        <dbReference type="PROSITE" id="PS51077"/>
    </source>
</evidence>
<sequence length="265" mass="28896">MKKDAAKDVAVGSLERGILILQALQEATGPLTLMELCGQLDLKPSSAHRLLASLIALGYVVREPAGKRYLPAPQSLAPLNLQHPITMVRLACRSALEALREETGETSSLVLFVGYERLVLDFVIGQRMLAPYYQAWLRSPLHGSASGKLLLAAMEEAHWPAMLGAEPYPTPTPYTLSNLPALRQEIQAVRADQFAISKDEAYEGVSAFGRSFIVEGKALGCVTLTVESASLSPAREQMLLERLQRCVVSVGAAASALRQLRRWLF</sequence>
<dbReference type="InterPro" id="IPR005471">
    <property type="entry name" value="Tscrpt_reg_IclR_N"/>
</dbReference>
<evidence type="ECO:0000313" key="6">
    <source>
        <dbReference type="EMBL" id="SAI69264.1"/>
    </source>
</evidence>
<dbReference type="KEGG" id="btrm:SAMEA390648701716"/>
<keyword evidence="2" id="KW-0238">DNA-binding</keyword>
<dbReference type="GO" id="GO:0003677">
    <property type="term" value="F:DNA binding"/>
    <property type="evidence" value="ECO:0007669"/>
    <property type="project" value="UniProtKB-KW"/>
</dbReference>
<feature type="domain" description="IclR-ED" evidence="5">
    <location>
        <begin position="75"/>
        <end position="265"/>
    </location>
</feature>
<dbReference type="PANTHER" id="PTHR30136">
    <property type="entry name" value="HELIX-TURN-HELIX TRANSCRIPTIONAL REGULATOR, ICLR FAMILY"/>
    <property type="match status" value="1"/>
</dbReference>
<evidence type="ECO:0000256" key="1">
    <source>
        <dbReference type="ARBA" id="ARBA00023015"/>
    </source>
</evidence>
<dbReference type="RefSeq" id="WP_025513171.1">
    <property type="nucleotide sequence ID" value="NZ_CP016340.1"/>
</dbReference>
<evidence type="ECO:0000256" key="3">
    <source>
        <dbReference type="ARBA" id="ARBA00023163"/>
    </source>
</evidence>
<dbReference type="Gene3D" id="1.10.10.10">
    <property type="entry name" value="Winged helix-like DNA-binding domain superfamily/Winged helix DNA-binding domain"/>
    <property type="match status" value="1"/>
</dbReference>
<accession>A0A157QJZ0</accession>
<gene>
    <name evidence="6" type="primary">iclR_2</name>
    <name evidence="6" type="ORF">SAMEA3906487_01716</name>
</gene>
<dbReference type="GO" id="GO:0045892">
    <property type="term" value="P:negative regulation of DNA-templated transcription"/>
    <property type="evidence" value="ECO:0007669"/>
    <property type="project" value="TreeGrafter"/>
</dbReference>